<reference evidence="2 3" key="1">
    <citation type="submission" date="2016-02" db="EMBL/GenBank/DDBJ databases">
        <title>Draft genome sequence of Thermodesulfatator sp. S606.</title>
        <authorList>
            <person name="Lai Q."/>
            <person name="Cao J."/>
            <person name="Dupont S."/>
            <person name="Shao Z."/>
            <person name="Jebbar M."/>
            <person name="Alain K."/>
        </authorList>
    </citation>
    <scope>NUCLEOTIDE SEQUENCE [LARGE SCALE GENOMIC DNA]</scope>
    <source>
        <strain evidence="2 3">S606</strain>
    </source>
</reference>
<evidence type="ECO:0000259" key="1">
    <source>
        <dbReference type="Pfam" id="PF05168"/>
    </source>
</evidence>
<dbReference type="RefSeq" id="WP_068541985.1">
    <property type="nucleotide sequence ID" value="NZ_LSFI01000023.1"/>
</dbReference>
<organism evidence="2 3">
    <name type="scientific">Thermodesulfatator autotrophicus</name>
    <dbReference type="NCBI Taxonomy" id="1795632"/>
    <lineage>
        <taxon>Bacteria</taxon>
        <taxon>Pseudomonadati</taxon>
        <taxon>Thermodesulfobacteriota</taxon>
        <taxon>Thermodesulfobacteria</taxon>
        <taxon>Thermodesulfobacteriales</taxon>
        <taxon>Thermodesulfatatoraceae</taxon>
        <taxon>Thermodesulfatator</taxon>
    </lineage>
</organism>
<proteinExistence type="predicted"/>
<dbReference type="SUPFAM" id="SSF81593">
    <property type="entry name" value="Nucleotidyltransferase substrate binding subunit/domain"/>
    <property type="match status" value="1"/>
</dbReference>
<accession>A0A177E7E8</accession>
<dbReference type="EMBL" id="LSFI01000023">
    <property type="protein sequence ID" value="OAG27636.1"/>
    <property type="molecule type" value="Genomic_DNA"/>
</dbReference>
<feature type="domain" description="HEPN" evidence="1">
    <location>
        <begin position="8"/>
        <end position="131"/>
    </location>
</feature>
<dbReference type="Gene3D" id="1.20.120.330">
    <property type="entry name" value="Nucleotidyltransferases domain 2"/>
    <property type="match status" value="1"/>
</dbReference>
<dbReference type="InterPro" id="IPR007842">
    <property type="entry name" value="HEPN_dom"/>
</dbReference>
<sequence length="137" mass="15882">MTNLTLAQSYLFKATKRLKILPVLLEEDYSDVVRETQEIVELAQKAMLRQVGIDPPKWHDVGKILLENAELFLEEISTTLPELARISKRLRKERELAFHGDVDFIPTEEYTREDALQTMEEASLVVEVARKLIKPEF</sequence>
<dbReference type="Proteomes" id="UP000076964">
    <property type="component" value="Unassembled WGS sequence"/>
</dbReference>
<dbReference type="AlphaFoldDB" id="A0A177E7E8"/>
<dbReference type="Pfam" id="PF05168">
    <property type="entry name" value="HEPN"/>
    <property type="match status" value="1"/>
</dbReference>
<keyword evidence="3" id="KW-1185">Reference proteome</keyword>
<gene>
    <name evidence="2" type="ORF">TH606_05850</name>
</gene>
<name>A0A177E7E8_9BACT</name>
<evidence type="ECO:0000313" key="3">
    <source>
        <dbReference type="Proteomes" id="UP000076964"/>
    </source>
</evidence>
<dbReference type="GO" id="GO:0003677">
    <property type="term" value="F:DNA binding"/>
    <property type="evidence" value="ECO:0007669"/>
    <property type="project" value="UniProtKB-KW"/>
</dbReference>
<protein>
    <submittedName>
        <fullName evidence="2">DNA-binding protein</fullName>
    </submittedName>
</protein>
<keyword evidence="2" id="KW-0238">DNA-binding</keyword>
<evidence type="ECO:0000313" key="2">
    <source>
        <dbReference type="EMBL" id="OAG27636.1"/>
    </source>
</evidence>
<dbReference type="OrthoDB" id="9342724at2"/>
<comment type="caution">
    <text evidence="2">The sequence shown here is derived from an EMBL/GenBank/DDBJ whole genome shotgun (WGS) entry which is preliminary data.</text>
</comment>
<dbReference type="STRING" id="1795632.TH606_05850"/>